<reference evidence="2 3" key="1">
    <citation type="submission" date="2016-07" db="EMBL/GenBank/DDBJ databases">
        <title>Complete genome sequence of Altererythrobacter namhicola JCM 16345T, containing esterase-encoding genes.</title>
        <authorList>
            <person name="Cheng H."/>
            <person name="Wu Y.-H."/>
            <person name="Jian S.-L."/>
            <person name="Huo Y.-Y."/>
            <person name="Wang C.-S."/>
            <person name="Xu X.-W."/>
        </authorList>
    </citation>
    <scope>NUCLEOTIDE SEQUENCE [LARGE SCALE GENOMIC DNA]</scope>
    <source>
        <strain evidence="2 3">JCM 16345</strain>
    </source>
</reference>
<keyword evidence="1" id="KW-1133">Transmembrane helix</keyword>
<sequence>MPIWLELFVILLLAFVAGLAIGWAIWGRGSL</sequence>
<dbReference type="Proteomes" id="UP000092698">
    <property type="component" value="Chromosome"/>
</dbReference>
<dbReference type="STRING" id="645517.A6F65_01053"/>
<keyword evidence="3" id="KW-1185">Reference proteome</keyword>
<protein>
    <submittedName>
        <fullName evidence="2">Uncharacterized protein</fullName>
    </submittedName>
</protein>
<keyword evidence="1" id="KW-0812">Transmembrane</keyword>
<name>A0A1C7D7N1_9SPHN</name>
<accession>A0A1C7D7N1</accession>
<evidence type="ECO:0000256" key="1">
    <source>
        <dbReference type="SAM" id="Phobius"/>
    </source>
</evidence>
<dbReference type="EMBL" id="CP016545">
    <property type="protein sequence ID" value="ANU07362.1"/>
    <property type="molecule type" value="Genomic_DNA"/>
</dbReference>
<dbReference type="AlphaFoldDB" id="A0A1C7D7N1"/>
<evidence type="ECO:0000313" key="2">
    <source>
        <dbReference type="EMBL" id="ANU07362.1"/>
    </source>
</evidence>
<feature type="transmembrane region" description="Helical" evidence="1">
    <location>
        <begin position="7"/>
        <end position="26"/>
    </location>
</feature>
<dbReference type="KEGG" id="anh:A6F65_01053"/>
<organism evidence="2 3">
    <name type="scientific">Paraurantiacibacter namhicola</name>
    <dbReference type="NCBI Taxonomy" id="645517"/>
    <lineage>
        <taxon>Bacteria</taxon>
        <taxon>Pseudomonadati</taxon>
        <taxon>Pseudomonadota</taxon>
        <taxon>Alphaproteobacteria</taxon>
        <taxon>Sphingomonadales</taxon>
        <taxon>Erythrobacteraceae</taxon>
        <taxon>Paraurantiacibacter</taxon>
    </lineage>
</organism>
<evidence type="ECO:0000313" key="3">
    <source>
        <dbReference type="Proteomes" id="UP000092698"/>
    </source>
</evidence>
<keyword evidence="1" id="KW-0472">Membrane</keyword>
<gene>
    <name evidence="2" type="ORF">A6F65_01053</name>
</gene>
<proteinExistence type="predicted"/>